<sequence length="254" mass="27437">MMQFEPQQVESGSWRVWCREALALSARRPFAFIILTLVYSTLSSLPWVGDTLLMPMTPVFLGLGSRLARQADIDRPSSRALTGLSMRSLSNLVVVGLIPVAIVGVLTVILNALPIPKSEPSIADTLPALPWIPFEAGVGVLVAMMFWLILSGSLILTLPPLLAIADLPLRSAGSQALLALDRNFILLRLASACAGILFLLLFAAMAVGGIPAIAAFPFMSCLLYVCYRHIWWDRLQNEKLRAESNANEGAPAAA</sequence>
<feature type="transmembrane region" description="Helical" evidence="1">
    <location>
        <begin position="212"/>
        <end position="231"/>
    </location>
</feature>
<name>A0ABY1ZPP9_9GAMM</name>
<feature type="transmembrane region" description="Helical" evidence="1">
    <location>
        <begin position="89"/>
        <end position="116"/>
    </location>
</feature>
<proteinExistence type="predicted"/>
<evidence type="ECO:0000313" key="3">
    <source>
        <dbReference type="Proteomes" id="UP000313645"/>
    </source>
</evidence>
<keyword evidence="1" id="KW-0472">Membrane</keyword>
<keyword evidence="1" id="KW-1133">Transmembrane helix</keyword>
<accession>A0ABY1ZPP9</accession>
<gene>
    <name evidence="2" type="ORF">EZI54_06940</name>
</gene>
<evidence type="ECO:0008006" key="4">
    <source>
        <dbReference type="Google" id="ProtNLM"/>
    </source>
</evidence>
<evidence type="ECO:0000313" key="2">
    <source>
        <dbReference type="EMBL" id="TBW57387.1"/>
    </source>
</evidence>
<comment type="caution">
    <text evidence="2">The sequence shown here is derived from an EMBL/GenBank/DDBJ whole genome shotgun (WGS) entry which is preliminary data.</text>
</comment>
<protein>
    <recommendedName>
        <fullName evidence="4">Transmembrane protein</fullName>
    </recommendedName>
</protein>
<keyword evidence="3" id="KW-1185">Reference proteome</keyword>
<dbReference type="EMBL" id="SJDL01000008">
    <property type="protein sequence ID" value="TBW57387.1"/>
    <property type="molecule type" value="Genomic_DNA"/>
</dbReference>
<reference evidence="2 3" key="1">
    <citation type="submission" date="2019-02" db="EMBL/GenBank/DDBJ databases">
        <title>Marinobacter halodurans sp. nov., a marine bacterium isolated from sea tidal flat.</title>
        <authorList>
            <person name="Yoo Y."/>
            <person name="Lee D.W."/>
            <person name="Kim B.S."/>
            <person name="Kim J.-J."/>
        </authorList>
    </citation>
    <scope>NUCLEOTIDE SEQUENCE [LARGE SCALE GENOMIC DNA]</scope>
    <source>
        <strain evidence="2 3">YJ-S3-2</strain>
    </source>
</reference>
<feature type="transmembrane region" description="Helical" evidence="1">
    <location>
        <begin position="185"/>
        <end position="206"/>
    </location>
</feature>
<keyword evidence="1" id="KW-0812">Transmembrane</keyword>
<evidence type="ECO:0000256" key="1">
    <source>
        <dbReference type="SAM" id="Phobius"/>
    </source>
</evidence>
<dbReference type="RefSeq" id="WP_131480395.1">
    <property type="nucleotide sequence ID" value="NZ_SJDL01000008.1"/>
</dbReference>
<feature type="transmembrane region" description="Helical" evidence="1">
    <location>
        <begin position="136"/>
        <end position="164"/>
    </location>
</feature>
<feature type="transmembrane region" description="Helical" evidence="1">
    <location>
        <begin position="52"/>
        <end position="68"/>
    </location>
</feature>
<organism evidence="2 3">
    <name type="scientific">Marinobacter halodurans</name>
    <dbReference type="NCBI Taxonomy" id="2528979"/>
    <lineage>
        <taxon>Bacteria</taxon>
        <taxon>Pseudomonadati</taxon>
        <taxon>Pseudomonadota</taxon>
        <taxon>Gammaproteobacteria</taxon>
        <taxon>Pseudomonadales</taxon>
        <taxon>Marinobacteraceae</taxon>
        <taxon>Marinobacter</taxon>
    </lineage>
</organism>
<dbReference type="Proteomes" id="UP000313645">
    <property type="component" value="Unassembled WGS sequence"/>
</dbReference>